<dbReference type="InterPro" id="IPR054126">
    <property type="entry name" value="CprB_TetR_C"/>
</dbReference>
<dbReference type="InterPro" id="IPR009057">
    <property type="entry name" value="Homeodomain-like_sf"/>
</dbReference>
<reference evidence="6" key="1">
    <citation type="journal article" date="2014" name="Int. J. Syst. Evol. Microbiol.">
        <title>Complete genome of a new Firmicutes species belonging to the dominant human colonic microbiota ('Ruminococcus bicirculans') reveals two chromosomes and a selective capacity to utilize plant glucans.</title>
        <authorList>
            <consortium name="NISC Comparative Sequencing Program"/>
            <person name="Wegmann U."/>
            <person name="Louis P."/>
            <person name="Goesmann A."/>
            <person name="Henrissat B."/>
            <person name="Duncan S.H."/>
            <person name="Flint H.J."/>
        </authorList>
    </citation>
    <scope>NUCLEOTIDE SEQUENCE</scope>
    <source>
        <strain evidence="6">JCM 17590</strain>
    </source>
</reference>
<dbReference type="InterPro" id="IPR047923">
    <property type="entry name" value="ArpA-like"/>
</dbReference>
<dbReference type="PANTHER" id="PTHR30055">
    <property type="entry name" value="HTH-TYPE TRANSCRIPTIONAL REGULATOR RUTR"/>
    <property type="match status" value="1"/>
</dbReference>
<evidence type="ECO:0000256" key="3">
    <source>
        <dbReference type="ARBA" id="ARBA00023163"/>
    </source>
</evidence>
<name>A0ABP7ZK38_9MICO</name>
<dbReference type="Pfam" id="PF00440">
    <property type="entry name" value="TetR_N"/>
    <property type="match status" value="1"/>
</dbReference>
<feature type="DNA-binding region" description="H-T-H motif" evidence="4">
    <location>
        <begin position="31"/>
        <end position="50"/>
    </location>
</feature>
<feature type="domain" description="HTH tetR-type" evidence="5">
    <location>
        <begin position="8"/>
        <end position="68"/>
    </location>
</feature>
<sequence length="211" mass="23193">MTQQQRATARRDEIIRAAAAEFDEVGYAAASLSSIAARLNRTKGAMSYHFSSKGSLAHEVAQYHYNQWEKLAPAIHADGFTGLEAMMVLSFVVAARFRDDVLVRAGIRLQQDAGLTDVELPPPFVWWIKTTRDLLAEGQRTGQIAAAVDIDAAAEVLVEAFTGVQQVAHRMTGARDIHERIERYWLQFLPGLGVPDGRDLVARLGAAAAEY</sequence>
<keyword evidence="7" id="KW-1185">Reference proteome</keyword>
<dbReference type="PROSITE" id="PS50977">
    <property type="entry name" value="HTH_TETR_2"/>
    <property type="match status" value="1"/>
</dbReference>
<dbReference type="EMBL" id="BAABBV010000001">
    <property type="protein sequence ID" value="GAA4161039.1"/>
    <property type="molecule type" value="Genomic_DNA"/>
</dbReference>
<dbReference type="RefSeq" id="WP_344791429.1">
    <property type="nucleotide sequence ID" value="NZ_BAABBV010000001.1"/>
</dbReference>
<accession>A0ABP7ZK38</accession>
<proteinExistence type="predicted"/>
<dbReference type="Proteomes" id="UP001415169">
    <property type="component" value="Unassembled WGS sequence"/>
</dbReference>
<dbReference type="SUPFAM" id="SSF48498">
    <property type="entry name" value="Tetracyclin repressor-like, C-terminal domain"/>
    <property type="match status" value="1"/>
</dbReference>
<dbReference type="PANTHER" id="PTHR30055:SF234">
    <property type="entry name" value="HTH-TYPE TRANSCRIPTIONAL REGULATOR BETI"/>
    <property type="match status" value="1"/>
</dbReference>
<dbReference type="SUPFAM" id="SSF46689">
    <property type="entry name" value="Homeodomain-like"/>
    <property type="match status" value="1"/>
</dbReference>
<evidence type="ECO:0000313" key="7">
    <source>
        <dbReference type="Proteomes" id="UP001415169"/>
    </source>
</evidence>
<reference evidence="6" key="2">
    <citation type="submission" date="2023-12" db="EMBL/GenBank/DDBJ databases">
        <authorList>
            <person name="Sun Q."/>
            <person name="Inoue M."/>
        </authorList>
    </citation>
    <scope>NUCLEOTIDE SEQUENCE</scope>
    <source>
        <strain evidence="6">JCM 17590</strain>
    </source>
</reference>
<dbReference type="InterPro" id="IPR001647">
    <property type="entry name" value="HTH_TetR"/>
</dbReference>
<protein>
    <recommendedName>
        <fullName evidence="5">HTH tetR-type domain-containing protein</fullName>
    </recommendedName>
</protein>
<keyword evidence="3" id="KW-0804">Transcription</keyword>
<evidence type="ECO:0000256" key="1">
    <source>
        <dbReference type="ARBA" id="ARBA00023015"/>
    </source>
</evidence>
<dbReference type="PRINTS" id="PR00455">
    <property type="entry name" value="HTHTETR"/>
</dbReference>
<evidence type="ECO:0000256" key="2">
    <source>
        <dbReference type="ARBA" id="ARBA00023125"/>
    </source>
</evidence>
<comment type="caution">
    <text evidence="6">The sequence shown here is derived from an EMBL/GenBank/DDBJ whole genome shotgun (WGS) entry which is preliminary data.</text>
</comment>
<dbReference type="InterPro" id="IPR050109">
    <property type="entry name" value="HTH-type_TetR-like_transc_reg"/>
</dbReference>
<evidence type="ECO:0000313" key="6">
    <source>
        <dbReference type="EMBL" id="GAA4161039.1"/>
    </source>
</evidence>
<evidence type="ECO:0000259" key="5">
    <source>
        <dbReference type="PROSITE" id="PS50977"/>
    </source>
</evidence>
<gene>
    <name evidence="6" type="ORF">GCM10022286_18030</name>
</gene>
<keyword evidence="1" id="KW-0805">Transcription regulation</keyword>
<dbReference type="Pfam" id="PF21935">
    <property type="entry name" value="TetR_C_45"/>
    <property type="match status" value="1"/>
</dbReference>
<dbReference type="NCBIfam" id="NF041196">
    <property type="entry name" value="ScbR_bind_reg"/>
    <property type="match status" value="1"/>
</dbReference>
<dbReference type="Gene3D" id="1.10.357.10">
    <property type="entry name" value="Tetracycline Repressor, domain 2"/>
    <property type="match status" value="1"/>
</dbReference>
<keyword evidence="2 4" id="KW-0238">DNA-binding</keyword>
<evidence type="ECO:0000256" key="4">
    <source>
        <dbReference type="PROSITE-ProRule" id="PRU00335"/>
    </source>
</evidence>
<dbReference type="InterPro" id="IPR036271">
    <property type="entry name" value="Tet_transcr_reg_TetR-rel_C_sf"/>
</dbReference>
<organism evidence="6 7">
    <name type="scientific">Gryllotalpicola daejeonensis</name>
    <dbReference type="NCBI Taxonomy" id="993087"/>
    <lineage>
        <taxon>Bacteria</taxon>
        <taxon>Bacillati</taxon>
        <taxon>Actinomycetota</taxon>
        <taxon>Actinomycetes</taxon>
        <taxon>Micrococcales</taxon>
        <taxon>Microbacteriaceae</taxon>
        <taxon>Gryllotalpicola</taxon>
    </lineage>
</organism>